<name>A0ABM8Q5X2_9BACT</name>
<proteinExistence type="predicted"/>
<protein>
    <recommendedName>
        <fullName evidence="1">IraD/Gp25-like domain-containing protein</fullName>
    </recommendedName>
</protein>
<dbReference type="InterPro" id="IPR007048">
    <property type="entry name" value="IraD/Gp25-like"/>
</dbReference>
<dbReference type="SUPFAM" id="SSF160719">
    <property type="entry name" value="gpW/gp25-like"/>
    <property type="match status" value="1"/>
</dbReference>
<feature type="domain" description="IraD/Gp25-like" evidence="1">
    <location>
        <begin position="3"/>
        <end position="87"/>
    </location>
</feature>
<reference evidence="2 3" key="1">
    <citation type="submission" date="2020-11" db="EMBL/GenBank/DDBJ databases">
        <authorList>
            <person name="Peeters C."/>
        </authorList>
    </citation>
    <scope>NUCLEOTIDE SEQUENCE [LARGE SCALE GENOMIC DNA]</scope>
    <source>
        <strain evidence="2 3">LMG 8286</strain>
    </source>
</reference>
<comment type="caution">
    <text evidence="2">The sequence shown here is derived from an EMBL/GenBank/DDBJ whole genome shotgun (WGS) entry which is preliminary data.</text>
</comment>
<sequence length="97" mass="11082">MSYQISIDENLKRILTTTRTTKTLQPTFGMVRVVDKQMSLNLLSELKQEIISQIKTYEPRIELDGLNFKNDSSGKLDITLSYTLKQSGAKSITRLEI</sequence>
<gene>
    <name evidence="2" type="ORF">LMG8286_01193</name>
</gene>
<dbReference type="Pfam" id="PF04965">
    <property type="entry name" value="GPW_gp25"/>
    <property type="match status" value="1"/>
</dbReference>
<dbReference type="RefSeq" id="WP_230056947.1">
    <property type="nucleotide sequence ID" value="NZ_CAJHOE010000002.1"/>
</dbReference>
<evidence type="ECO:0000259" key="1">
    <source>
        <dbReference type="Pfam" id="PF04965"/>
    </source>
</evidence>
<dbReference type="EMBL" id="CAJHOE010000002">
    <property type="protein sequence ID" value="CAD7288212.1"/>
    <property type="molecule type" value="Genomic_DNA"/>
</dbReference>
<evidence type="ECO:0000313" key="3">
    <source>
        <dbReference type="Proteomes" id="UP000789359"/>
    </source>
</evidence>
<dbReference type="Gene3D" id="3.10.450.40">
    <property type="match status" value="1"/>
</dbReference>
<organism evidence="2 3">
    <name type="scientific">Campylobacter suis</name>
    <dbReference type="NCBI Taxonomy" id="2790657"/>
    <lineage>
        <taxon>Bacteria</taxon>
        <taxon>Pseudomonadati</taxon>
        <taxon>Campylobacterota</taxon>
        <taxon>Epsilonproteobacteria</taxon>
        <taxon>Campylobacterales</taxon>
        <taxon>Campylobacteraceae</taxon>
        <taxon>Campylobacter</taxon>
    </lineage>
</organism>
<dbReference type="Proteomes" id="UP000789359">
    <property type="component" value="Unassembled WGS sequence"/>
</dbReference>
<evidence type="ECO:0000313" key="2">
    <source>
        <dbReference type="EMBL" id="CAD7288212.1"/>
    </source>
</evidence>
<keyword evidence="3" id="KW-1185">Reference proteome</keyword>
<accession>A0ABM8Q5X2</accession>